<feature type="region of interest" description="Disordered" evidence="5">
    <location>
        <begin position="105"/>
        <end position="167"/>
    </location>
</feature>
<evidence type="ECO:0000256" key="2">
    <source>
        <dbReference type="ARBA" id="ARBA00022737"/>
    </source>
</evidence>
<dbReference type="RefSeq" id="WP_380758075.1">
    <property type="nucleotide sequence ID" value="NZ_JBHSRF010000048.1"/>
</dbReference>
<feature type="repeat" description="WD" evidence="3">
    <location>
        <begin position="291"/>
        <end position="316"/>
    </location>
</feature>
<comment type="caution">
    <text evidence="8">The sequence shown here is derived from an EMBL/GenBank/DDBJ whole genome shotgun (WGS) entry which is preliminary data.</text>
</comment>
<gene>
    <name evidence="8" type="ORF">ACFP1K_26395</name>
</gene>
<organism evidence="8 9">
    <name type="scientific">Sphaerisporangium aureirubrum</name>
    <dbReference type="NCBI Taxonomy" id="1544736"/>
    <lineage>
        <taxon>Bacteria</taxon>
        <taxon>Bacillati</taxon>
        <taxon>Actinomycetota</taxon>
        <taxon>Actinomycetes</taxon>
        <taxon>Streptosporangiales</taxon>
        <taxon>Streptosporangiaceae</taxon>
        <taxon>Sphaerisporangium</taxon>
    </lineage>
</organism>
<dbReference type="InterPro" id="IPR015943">
    <property type="entry name" value="WD40/YVTN_repeat-like_dom_sf"/>
</dbReference>
<reference evidence="9" key="1">
    <citation type="journal article" date="2019" name="Int. J. Syst. Evol. Microbiol.">
        <title>The Global Catalogue of Microorganisms (GCM) 10K type strain sequencing project: providing services to taxonomists for standard genome sequencing and annotation.</title>
        <authorList>
            <consortium name="The Broad Institute Genomics Platform"/>
            <consortium name="The Broad Institute Genome Sequencing Center for Infectious Disease"/>
            <person name="Wu L."/>
            <person name="Ma J."/>
        </authorList>
    </citation>
    <scope>NUCLEOTIDE SEQUENCE [LARGE SCALE GENOMIC DNA]</scope>
    <source>
        <strain evidence="9">JCM 30346</strain>
    </source>
</reference>
<evidence type="ECO:0000259" key="7">
    <source>
        <dbReference type="Pfam" id="PF07693"/>
    </source>
</evidence>
<dbReference type="SUPFAM" id="SSF50978">
    <property type="entry name" value="WD40 repeat-like"/>
    <property type="match status" value="1"/>
</dbReference>
<dbReference type="PANTHER" id="PTHR19848">
    <property type="entry name" value="WD40 REPEAT PROTEIN"/>
    <property type="match status" value="1"/>
</dbReference>
<dbReference type="Pfam" id="PF00400">
    <property type="entry name" value="WD40"/>
    <property type="match status" value="5"/>
</dbReference>
<evidence type="ECO:0000313" key="8">
    <source>
        <dbReference type="EMBL" id="MFC6084717.1"/>
    </source>
</evidence>
<protein>
    <submittedName>
        <fullName evidence="8">P-loop NTPase fold protein</fullName>
    </submittedName>
</protein>
<feature type="compositionally biased region" description="Basic and acidic residues" evidence="5">
    <location>
        <begin position="121"/>
        <end position="159"/>
    </location>
</feature>
<dbReference type="InterPro" id="IPR001680">
    <property type="entry name" value="WD40_rpt"/>
</dbReference>
<keyword evidence="9" id="KW-1185">Reference proteome</keyword>
<dbReference type="Proteomes" id="UP001596137">
    <property type="component" value="Unassembled WGS sequence"/>
</dbReference>
<dbReference type="InterPro" id="IPR011646">
    <property type="entry name" value="KAP_P-loop"/>
</dbReference>
<evidence type="ECO:0000256" key="4">
    <source>
        <dbReference type="SAM" id="Coils"/>
    </source>
</evidence>
<feature type="transmembrane region" description="Helical" evidence="6">
    <location>
        <begin position="688"/>
        <end position="711"/>
    </location>
</feature>
<dbReference type="PROSITE" id="PS50082">
    <property type="entry name" value="WD_REPEATS_2"/>
    <property type="match status" value="4"/>
</dbReference>
<name>A0ABW1NR57_9ACTN</name>
<feature type="transmembrane region" description="Helical" evidence="6">
    <location>
        <begin position="527"/>
        <end position="546"/>
    </location>
</feature>
<evidence type="ECO:0000256" key="3">
    <source>
        <dbReference type="PROSITE-ProRule" id="PRU00221"/>
    </source>
</evidence>
<dbReference type="SMART" id="SM00320">
    <property type="entry name" value="WD40"/>
    <property type="match status" value="7"/>
</dbReference>
<dbReference type="PANTHER" id="PTHR19848:SF8">
    <property type="entry name" value="F-BOX AND WD REPEAT DOMAIN CONTAINING 7"/>
    <property type="match status" value="1"/>
</dbReference>
<dbReference type="InterPro" id="IPR036322">
    <property type="entry name" value="WD40_repeat_dom_sf"/>
</dbReference>
<keyword evidence="6" id="KW-0812">Transmembrane</keyword>
<dbReference type="Pfam" id="PF07693">
    <property type="entry name" value="KAP_NTPase"/>
    <property type="match status" value="1"/>
</dbReference>
<evidence type="ECO:0000256" key="1">
    <source>
        <dbReference type="ARBA" id="ARBA00022574"/>
    </source>
</evidence>
<evidence type="ECO:0000256" key="6">
    <source>
        <dbReference type="SAM" id="Phobius"/>
    </source>
</evidence>
<accession>A0ABW1NR57</accession>
<dbReference type="EMBL" id="JBHSRF010000048">
    <property type="protein sequence ID" value="MFC6084717.1"/>
    <property type="molecule type" value="Genomic_DNA"/>
</dbReference>
<feature type="region of interest" description="Disordered" evidence="5">
    <location>
        <begin position="786"/>
        <end position="812"/>
    </location>
</feature>
<dbReference type="CDD" id="cd00200">
    <property type="entry name" value="WD40"/>
    <property type="match status" value="1"/>
</dbReference>
<keyword evidence="6" id="KW-1133">Transmembrane helix</keyword>
<proteinExistence type="predicted"/>
<feature type="repeat" description="WD" evidence="3">
    <location>
        <begin position="84"/>
        <end position="125"/>
    </location>
</feature>
<keyword evidence="2" id="KW-0677">Repeat</keyword>
<keyword evidence="6" id="KW-0472">Membrane</keyword>
<feature type="coiled-coil region" evidence="4">
    <location>
        <begin position="589"/>
        <end position="616"/>
    </location>
</feature>
<evidence type="ECO:0000313" key="9">
    <source>
        <dbReference type="Proteomes" id="UP001596137"/>
    </source>
</evidence>
<dbReference type="PROSITE" id="PS50294">
    <property type="entry name" value="WD_REPEATS_REGION"/>
    <property type="match status" value="4"/>
</dbReference>
<feature type="transmembrane region" description="Helical" evidence="6">
    <location>
        <begin position="365"/>
        <end position="388"/>
    </location>
</feature>
<feature type="transmembrane region" description="Helical" evidence="6">
    <location>
        <begin position="552"/>
        <end position="571"/>
    </location>
</feature>
<keyword evidence="1 3" id="KW-0853">WD repeat</keyword>
<feature type="repeat" description="WD" evidence="3">
    <location>
        <begin position="164"/>
        <end position="205"/>
    </location>
</feature>
<evidence type="ECO:0000256" key="5">
    <source>
        <dbReference type="SAM" id="MobiDB-lite"/>
    </source>
</evidence>
<feature type="repeat" description="WD" evidence="3">
    <location>
        <begin position="249"/>
        <end position="290"/>
    </location>
</feature>
<feature type="domain" description="KAP NTPase" evidence="7">
    <location>
        <begin position="673"/>
        <end position="859"/>
    </location>
</feature>
<sequence>MTEKAHSTTSNVVAFDPAGEFLVVGHGTGAGLWNPASGRRLADLPGREGTVTAVACGGWTVAVATDAGEIHVWDTRTMERRDLGTGHRGPVWSVAVDPLGRYVASGGDDGTVRLWETGTDTEPRPEAEGPRPEAEGPRPEAEGPRSEAEGPRSEAEGPRSRWVSTGHQGPVWSVAFGPDGRLVAGGGDDGTIRLHNAVTGEQEATQPPRQPVSVLSVAFSPDGTTLAAALEDGNVLLSGTETGIAQMWVHASVSPVWSVAFGPDRRFLVSGGDDRVIRLWDAVTGRQVKVMSGHTGPVRSVAFAPDGVTIASGGEDVRLWSTEDEGQVTLLASGGLTDPDRLPGYDSDLPSEDDLLGLRDELMPLAMLAAAADLSPPLAVALIGEWGIGKSSAMLQMKKYVAGLAAEAARDPEGSAFASSVRQVWFNAWHYSDDHIWPGIVEHLFASLREDSAEPRDAVPEDGARSRRDLRTRLTECEALDERLSERLGAVDRADDPPGVFAALGSPVTLARTLFTGARQILADARIGWRLLVAWGVLAAAGYAAWLAARPVLAALTPVVAVLLAPAAVVARRLADWHRSGLGLAGWHRTMLDERRRAVRSRMARLREELAVADAAARLEDFLAGIEAGGTYRPYRGLVGQVHHDLARISAELEASHRQWREGGARGAPPLERIVLYIDDLDRCHPKLVVEVLAAIHLLIALPLFVVVVGVDSGWLVRSVERHLDELMRDEDGGRAVSPADYLDKIFQIPFRLSPPSGEQAASYVRRLLPAEAAWRASGARPAGDDAVAEAAERPAASAPPPVEGRGGAQPDEAAALPEEVFRVRPEGLRLTGGETAFLGVLAGLLGNPRKVKKLINLYRLVRVSVRPQDLPDFMAGPYRAVQVLLLLLVGVPEQAAAIFNRILTAPGGDMTAILTPPPVNAPSGTPAPRRQAFLTGLLDLLKDGPAPIEVSAYRPWCAHLRRYSFHDPG</sequence>
<keyword evidence="4" id="KW-0175">Coiled coil</keyword>
<dbReference type="Gene3D" id="2.130.10.10">
    <property type="entry name" value="YVTN repeat-like/Quinoprotein amine dehydrogenase"/>
    <property type="match status" value="2"/>
</dbReference>